<keyword evidence="1" id="KW-0808">Transferase</keyword>
<dbReference type="OrthoDB" id="5978656at2759"/>
<dbReference type="GO" id="GO:0016740">
    <property type="term" value="F:transferase activity"/>
    <property type="evidence" value="ECO:0007669"/>
    <property type="project" value="UniProtKB-KW"/>
</dbReference>
<protein>
    <submittedName>
        <fullName evidence="1">Pyridoxal phosphate-dependent transferase</fullName>
    </submittedName>
</protein>
<dbReference type="AlphaFoldDB" id="A0A9W9EYM9"/>
<comment type="caution">
    <text evidence="1">The sequence shown here is derived from an EMBL/GenBank/DDBJ whole genome shotgun (WGS) entry which is preliminary data.</text>
</comment>
<sequence>MTLRAAGLDVRQVPTIPESVKTGKVVATNAETFAPFADERTRAISLSSVMFHSGQMNDVKDTSSLHTKKKFWNPRFRSWCSSLFTQPSCEPEDEQEGILIPLAEDFRVLANICKIDATGNAELTKTTGQLDEAKIPETMKRFGVTKFPTLKVYADAEEKVSK</sequence>
<keyword evidence="2" id="KW-1185">Reference proteome</keyword>
<dbReference type="RefSeq" id="XP_056472348.1">
    <property type="nucleotide sequence ID" value="XM_056621542.1"/>
</dbReference>
<organism evidence="1 2">
    <name type="scientific">Penicillium argentinense</name>
    <dbReference type="NCBI Taxonomy" id="1131581"/>
    <lineage>
        <taxon>Eukaryota</taxon>
        <taxon>Fungi</taxon>
        <taxon>Dikarya</taxon>
        <taxon>Ascomycota</taxon>
        <taxon>Pezizomycotina</taxon>
        <taxon>Eurotiomycetes</taxon>
        <taxon>Eurotiomycetidae</taxon>
        <taxon>Eurotiales</taxon>
        <taxon>Aspergillaceae</taxon>
        <taxon>Penicillium</taxon>
    </lineage>
</organism>
<dbReference type="SUPFAM" id="SSF52833">
    <property type="entry name" value="Thioredoxin-like"/>
    <property type="match status" value="1"/>
</dbReference>
<evidence type="ECO:0000313" key="2">
    <source>
        <dbReference type="Proteomes" id="UP001149074"/>
    </source>
</evidence>
<reference evidence="1" key="1">
    <citation type="submission" date="2022-11" db="EMBL/GenBank/DDBJ databases">
        <authorList>
            <person name="Petersen C."/>
        </authorList>
    </citation>
    <scope>NUCLEOTIDE SEQUENCE</scope>
    <source>
        <strain evidence="1">IBT 30761</strain>
    </source>
</reference>
<accession>A0A9W9EYM9</accession>
<dbReference type="Proteomes" id="UP001149074">
    <property type="component" value="Unassembled WGS sequence"/>
</dbReference>
<dbReference type="GeneID" id="81360521"/>
<dbReference type="InterPro" id="IPR036249">
    <property type="entry name" value="Thioredoxin-like_sf"/>
</dbReference>
<name>A0A9W9EYM9_9EURO</name>
<evidence type="ECO:0000313" key="1">
    <source>
        <dbReference type="EMBL" id="KAJ5090367.1"/>
    </source>
</evidence>
<dbReference type="EMBL" id="JAPQKI010000009">
    <property type="protein sequence ID" value="KAJ5090367.1"/>
    <property type="molecule type" value="Genomic_DNA"/>
</dbReference>
<gene>
    <name evidence="1" type="ORF">N7532_009051</name>
</gene>
<proteinExistence type="predicted"/>
<reference evidence="1" key="2">
    <citation type="journal article" date="2023" name="IMA Fungus">
        <title>Comparative genomic study of the Penicillium genus elucidates a diverse pangenome and 15 lateral gene transfer events.</title>
        <authorList>
            <person name="Petersen C."/>
            <person name="Sorensen T."/>
            <person name="Nielsen M.R."/>
            <person name="Sondergaard T.E."/>
            <person name="Sorensen J.L."/>
            <person name="Fitzpatrick D.A."/>
            <person name="Frisvad J.C."/>
            <person name="Nielsen K.L."/>
        </authorList>
    </citation>
    <scope>NUCLEOTIDE SEQUENCE</scope>
    <source>
        <strain evidence="1">IBT 30761</strain>
    </source>
</reference>